<feature type="transmembrane region" description="Helical" evidence="6">
    <location>
        <begin position="251"/>
        <end position="272"/>
    </location>
</feature>
<feature type="transmembrane region" description="Helical" evidence="6">
    <location>
        <begin position="342"/>
        <end position="362"/>
    </location>
</feature>
<feature type="transmembrane region" description="Helical" evidence="6">
    <location>
        <begin position="62"/>
        <end position="85"/>
    </location>
</feature>
<dbReference type="GO" id="GO:0016020">
    <property type="term" value="C:membrane"/>
    <property type="evidence" value="ECO:0007669"/>
    <property type="project" value="UniProtKB-SubCell"/>
</dbReference>
<feature type="transmembrane region" description="Helical" evidence="6">
    <location>
        <begin position="120"/>
        <end position="143"/>
    </location>
</feature>
<evidence type="ECO:0000313" key="7">
    <source>
        <dbReference type="EMBL" id="BBD73281.1"/>
    </source>
</evidence>
<feature type="transmembrane region" description="Helical" evidence="6">
    <location>
        <begin position="309"/>
        <end position="330"/>
    </location>
</feature>
<reference evidence="8" key="1">
    <citation type="journal article" date="2014" name="Int. J. Syst. Evol. Microbiol.">
        <title>Complete genome sequence of Corynebacterium casei LMG S-19264T (=DSM 44701T), isolated from a smear-ripened cheese.</title>
        <authorList>
            <consortium name="US DOE Joint Genome Institute (JGI-PGF)"/>
            <person name="Walter F."/>
            <person name="Albersmeier A."/>
            <person name="Kalinowski J."/>
            <person name="Ruckert C."/>
        </authorList>
    </citation>
    <scope>NUCLEOTIDE SEQUENCE</scope>
    <source>
        <strain evidence="8">JCM 31740</strain>
    </source>
</reference>
<feature type="region of interest" description="Disordered" evidence="5">
    <location>
        <begin position="406"/>
        <end position="444"/>
    </location>
</feature>
<keyword evidence="4 6" id="KW-0472">Membrane</keyword>
<dbReference type="KEGG" id="sacd:HS1genome_1670"/>
<keyword evidence="9" id="KW-1185">Reference proteome</keyword>
<sequence>MTKDNPSASIGGKPYYFGSSKFTSIDLRFKRFEQMELSFLYAVVIGLVYPLVPLYLKEEGVGVLLVSVALSGISASSFVSTLLWGRVADSHEKRSKVVWITTVGGAVSYLLAATRPPVPVLVGSLVGANAFAPGVIPAAMASVSEAEDSRSRMSYFWIGGSLGYSLGTAVTGYVLEKFNVTPIFLTSAILLLLILATNRSPPPTAEVDVKVGGIPRSFWLFALVTVLFLFTDVAKNLYIPAFFAFHLHTGTAFATATLSVEAALEVPMIFLFSRVLRKGNSWRVMGVSVLLGAMYLTVNAAAFNWVSALLTMCSYSLVWGSFSVSSSSIVSELVSRDKRGTAYGVYNAALPIANVVGPLYVGATLASLGYRLGLVTISIPLVLIGVTILLTKSRGALPYLSRRRTHVATEDANRRDDTSKKNDLAPNSSESAPPTTPPTTEPAE</sequence>
<dbReference type="InterPro" id="IPR052528">
    <property type="entry name" value="Sugar_transport-like"/>
</dbReference>
<feature type="transmembrane region" description="Helical" evidence="6">
    <location>
        <begin position="97"/>
        <end position="114"/>
    </location>
</feature>
<evidence type="ECO:0008006" key="10">
    <source>
        <dbReference type="Google" id="ProtNLM"/>
    </source>
</evidence>
<evidence type="ECO:0000256" key="1">
    <source>
        <dbReference type="ARBA" id="ARBA00004141"/>
    </source>
</evidence>
<comment type="subcellular location">
    <subcellularLocation>
        <location evidence="1">Membrane</location>
        <topology evidence="1">Multi-pass membrane protein</topology>
    </subcellularLocation>
</comment>
<evidence type="ECO:0000256" key="4">
    <source>
        <dbReference type="ARBA" id="ARBA00023136"/>
    </source>
</evidence>
<gene>
    <name evidence="8" type="ORF">GCM10007116_04050</name>
    <name evidence="7" type="ORF">HS1genome_1670</name>
</gene>
<organism evidence="7 9">
    <name type="scientific">Sulfodiicoccus acidiphilus</name>
    <dbReference type="NCBI Taxonomy" id="1670455"/>
    <lineage>
        <taxon>Archaea</taxon>
        <taxon>Thermoproteota</taxon>
        <taxon>Thermoprotei</taxon>
        <taxon>Sulfolobales</taxon>
        <taxon>Sulfolobaceae</taxon>
        <taxon>Sulfodiicoccus</taxon>
    </lineage>
</organism>
<dbReference type="EMBL" id="BMQS01000003">
    <property type="protein sequence ID" value="GGT89394.1"/>
    <property type="molecule type" value="Genomic_DNA"/>
</dbReference>
<evidence type="ECO:0000313" key="9">
    <source>
        <dbReference type="Proteomes" id="UP000276741"/>
    </source>
</evidence>
<feature type="transmembrane region" description="Helical" evidence="6">
    <location>
        <begin position="37"/>
        <end position="56"/>
    </location>
</feature>
<dbReference type="SUPFAM" id="SSF103473">
    <property type="entry name" value="MFS general substrate transporter"/>
    <property type="match status" value="1"/>
</dbReference>
<dbReference type="GO" id="GO:0022857">
    <property type="term" value="F:transmembrane transporter activity"/>
    <property type="evidence" value="ECO:0007669"/>
    <property type="project" value="InterPro"/>
</dbReference>
<dbReference type="Proteomes" id="UP000276741">
    <property type="component" value="Chromosome"/>
</dbReference>
<name>A0A348B529_9CREN</name>
<protein>
    <recommendedName>
        <fullName evidence="10">MFS transporter</fullName>
    </recommendedName>
</protein>
<dbReference type="AlphaFoldDB" id="A0A348B529"/>
<dbReference type="PANTHER" id="PTHR23526">
    <property type="entry name" value="INTEGRAL MEMBRANE TRANSPORT PROTEIN-RELATED"/>
    <property type="match status" value="1"/>
</dbReference>
<dbReference type="Pfam" id="PF07690">
    <property type="entry name" value="MFS_1"/>
    <property type="match status" value="1"/>
</dbReference>
<dbReference type="EMBL" id="AP018553">
    <property type="protein sequence ID" value="BBD73281.1"/>
    <property type="molecule type" value="Genomic_DNA"/>
</dbReference>
<evidence type="ECO:0000256" key="2">
    <source>
        <dbReference type="ARBA" id="ARBA00022692"/>
    </source>
</evidence>
<dbReference type="InterPro" id="IPR036259">
    <property type="entry name" value="MFS_trans_sf"/>
</dbReference>
<dbReference type="Gene3D" id="1.20.1250.20">
    <property type="entry name" value="MFS general substrate transporter like domains"/>
    <property type="match status" value="2"/>
</dbReference>
<dbReference type="PANTHER" id="PTHR23526:SF4">
    <property type="entry name" value="INTEGRAL MEMBRANE TRANSPORT PROTEIN"/>
    <property type="match status" value="1"/>
</dbReference>
<feature type="transmembrane region" description="Helical" evidence="6">
    <location>
        <begin position="218"/>
        <end position="239"/>
    </location>
</feature>
<dbReference type="InterPro" id="IPR001958">
    <property type="entry name" value="Tet-R_TetA/multi-R_MdtG-like"/>
</dbReference>
<dbReference type="InterPro" id="IPR011701">
    <property type="entry name" value="MFS"/>
</dbReference>
<accession>A0A348B529</accession>
<feature type="transmembrane region" description="Helical" evidence="6">
    <location>
        <begin position="155"/>
        <end position="174"/>
    </location>
</feature>
<keyword evidence="2 6" id="KW-0812">Transmembrane</keyword>
<dbReference type="Proteomes" id="UP000616143">
    <property type="component" value="Unassembled WGS sequence"/>
</dbReference>
<reference evidence="7" key="3">
    <citation type="journal article" date="2019" name="BMC Res. Notes">
        <title>Complete genome sequence of the Sulfodiicoccus acidiphilus strain HS-1T, the first crenarchaeon that lacks polB3, isolated from an acidic hot spring in Ohwaku-dani, Hakone, Japan.</title>
        <authorList>
            <person name="Sakai H.D."/>
            <person name="Kurosawa N."/>
        </authorList>
    </citation>
    <scope>NUCLEOTIDE SEQUENCE</scope>
    <source>
        <strain evidence="7">HS-1</strain>
    </source>
</reference>
<reference evidence="8" key="4">
    <citation type="submission" date="2020-09" db="EMBL/GenBank/DDBJ databases">
        <authorList>
            <person name="Sun Q."/>
            <person name="Ohkuma M."/>
        </authorList>
    </citation>
    <scope>NUCLEOTIDE SEQUENCE</scope>
    <source>
        <strain evidence="8">JCM 31740</strain>
    </source>
</reference>
<feature type="transmembrane region" description="Helical" evidence="6">
    <location>
        <begin position="180"/>
        <end position="197"/>
    </location>
</feature>
<evidence type="ECO:0000256" key="6">
    <source>
        <dbReference type="SAM" id="Phobius"/>
    </source>
</evidence>
<dbReference type="PRINTS" id="PR01035">
    <property type="entry name" value="TCRTETA"/>
</dbReference>
<reference evidence="9" key="2">
    <citation type="submission" date="2018-04" db="EMBL/GenBank/DDBJ databases">
        <title>Complete genome sequence of Sulfodiicoccus acidiphilus strain HS-1.</title>
        <authorList>
            <person name="Sakai H.D."/>
            <person name="Kurosawa N."/>
        </authorList>
    </citation>
    <scope>NUCLEOTIDE SEQUENCE [LARGE SCALE GENOMIC DNA]</scope>
    <source>
        <strain evidence="9">HS-1</strain>
    </source>
</reference>
<feature type="compositionally biased region" description="Basic and acidic residues" evidence="5">
    <location>
        <begin position="407"/>
        <end position="423"/>
    </location>
</feature>
<evidence type="ECO:0000313" key="8">
    <source>
        <dbReference type="EMBL" id="GGT89394.1"/>
    </source>
</evidence>
<feature type="compositionally biased region" description="Pro residues" evidence="5">
    <location>
        <begin position="434"/>
        <end position="444"/>
    </location>
</feature>
<feature type="transmembrane region" description="Helical" evidence="6">
    <location>
        <begin position="368"/>
        <end position="390"/>
    </location>
</feature>
<proteinExistence type="predicted"/>
<keyword evidence="3 6" id="KW-1133">Transmembrane helix</keyword>
<feature type="transmembrane region" description="Helical" evidence="6">
    <location>
        <begin position="284"/>
        <end position="303"/>
    </location>
</feature>
<evidence type="ECO:0000256" key="3">
    <source>
        <dbReference type="ARBA" id="ARBA00022989"/>
    </source>
</evidence>
<evidence type="ECO:0000256" key="5">
    <source>
        <dbReference type="SAM" id="MobiDB-lite"/>
    </source>
</evidence>